<organism evidence="2 3">
    <name type="scientific">Pleurodeles waltl</name>
    <name type="common">Iberian ribbed newt</name>
    <dbReference type="NCBI Taxonomy" id="8319"/>
    <lineage>
        <taxon>Eukaryota</taxon>
        <taxon>Metazoa</taxon>
        <taxon>Chordata</taxon>
        <taxon>Craniata</taxon>
        <taxon>Vertebrata</taxon>
        <taxon>Euteleostomi</taxon>
        <taxon>Amphibia</taxon>
        <taxon>Batrachia</taxon>
        <taxon>Caudata</taxon>
        <taxon>Salamandroidea</taxon>
        <taxon>Salamandridae</taxon>
        <taxon>Pleurodelinae</taxon>
        <taxon>Pleurodeles</taxon>
    </lineage>
</organism>
<sequence>MASAPCRSEYLLRWSRDKGALTGTPGAAQRTDRGETLCARGSRQQSGVRPPAGDPKETSSRDLGLSGEVLEGALSCGLHLGYIAGIDEDRLLARPLPETVLDCGACANLRRGSRWSLGTDPLFEGRNADLRASGLGGGVLGQAQIHST</sequence>
<dbReference type="Proteomes" id="UP001066276">
    <property type="component" value="Chromosome 3_1"/>
</dbReference>
<keyword evidence="3" id="KW-1185">Reference proteome</keyword>
<evidence type="ECO:0000313" key="2">
    <source>
        <dbReference type="EMBL" id="KAJ1189538.1"/>
    </source>
</evidence>
<gene>
    <name evidence="2" type="ORF">NDU88_006283</name>
</gene>
<name>A0AAV7UL24_PLEWA</name>
<evidence type="ECO:0000313" key="3">
    <source>
        <dbReference type="Proteomes" id="UP001066276"/>
    </source>
</evidence>
<evidence type="ECO:0000256" key="1">
    <source>
        <dbReference type="SAM" id="MobiDB-lite"/>
    </source>
</evidence>
<dbReference type="AlphaFoldDB" id="A0AAV7UL24"/>
<protein>
    <submittedName>
        <fullName evidence="2">Uncharacterized protein</fullName>
    </submittedName>
</protein>
<accession>A0AAV7UL24</accession>
<reference evidence="2" key="1">
    <citation type="journal article" date="2022" name="bioRxiv">
        <title>Sequencing and chromosome-scale assembly of the giantPleurodeles waltlgenome.</title>
        <authorList>
            <person name="Brown T."/>
            <person name="Elewa A."/>
            <person name="Iarovenko S."/>
            <person name="Subramanian E."/>
            <person name="Araus A.J."/>
            <person name="Petzold A."/>
            <person name="Susuki M."/>
            <person name="Suzuki K.-i.T."/>
            <person name="Hayashi T."/>
            <person name="Toyoda A."/>
            <person name="Oliveira C."/>
            <person name="Osipova E."/>
            <person name="Leigh N.D."/>
            <person name="Simon A."/>
            <person name="Yun M.H."/>
        </authorList>
    </citation>
    <scope>NUCLEOTIDE SEQUENCE</scope>
    <source>
        <strain evidence="2">20211129_DDA</strain>
        <tissue evidence="2">Liver</tissue>
    </source>
</reference>
<dbReference type="EMBL" id="JANPWB010000005">
    <property type="protein sequence ID" value="KAJ1189538.1"/>
    <property type="molecule type" value="Genomic_DNA"/>
</dbReference>
<feature type="region of interest" description="Disordered" evidence="1">
    <location>
        <begin position="19"/>
        <end position="64"/>
    </location>
</feature>
<proteinExistence type="predicted"/>
<comment type="caution">
    <text evidence="2">The sequence shown here is derived from an EMBL/GenBank/DDBJ whole genome shotgun (WGS) entry which is preliminary data.</text>
</comment>